<evidence type="ECO:0000313" key="5">
    <source>
        <dbReference type="Proteomes" id="UP001256547"/>
    </source>
</evidence>
<keyword evidence="1" id="KW-0472">Membrane</keyword>
<evidence type="ECO:0000256" key="1">
    <source>
        <dbReference type="SAM" id="Phobius"/>
    </source>
</evidence>
<evidence type="ECO:0000313" key="3">
    <source>
        <dbReference type="EMBL" id="MDT2637316.1"/>
    </source>
</evidence>
<name>A0AAP5NKB4_9ENTE</name>
<dbReference type="AlphaFoldDB" id="A0AAP5NKB4"/>
<dbReference type="Proteomes" id="UP001256547">
    <property type="component" value="Unassembled WGS sequence"/>
</dbReference>
<sequence>MNQRYIKIMGSCLLIVGMIFALPLATLAIPLSITVFFIGIVLFSIKPKPQPVRVRRKDRWM</sequence>
<keyword evidence="1" id="KW-1133">Transmembrane helix</keyword>
<keyword evidence="1" id="KW-0812">Transmembrane</keyword>
<reference evidence="3 5" key="1">
    <citation type="submission" date="2023-03" db="EMBL/GenBank/DDBJ databases">
        <authorList>
            <person name="Shen W."/>
            <person name="Cai J."/>
        </authorList>
    </citation>
    <scope>NUCLEOTIDE SEQUENCE</scope>
    <source>
        <strain evidence="3">P55-2</strain>
        <strain evidence="2 5">P72-2</strain>
    </source>
</reference>
<protein>
    <submittedName>
        <fullName evidence="3">Uncharacterized protein</fullName>
    </submittedName>
</protein>
<keyword evidence="5" id="KW-1185">Reference proteome</keyword>
<gene>
    <name evidence="3" type="ORF">P7D36_07285</name>
    <name evidence="2" type="ORF">P7D39_02300</name>
</gene>
<comment type="caution">
    <text evidence="3">The sequence shown here is derived from an EMBL/GenBank/DDBJ whole genome shotgun (WGS) entry which is preliminary data.</text>
</comment>
<dbReference type="Proteomes" id="UP001245561">
    <property type="component" value="Unassembled WGS sequence"/>
</dbReference>
<evidence type="ECO:0000313" key="2">
    <source>
        <dbReference type="EMBL" id="MDT2595855.1"/>
    </source>
</evidence>
<organism evidence="3 4">
    <name type="scientific">Enterococcus dongliensis</name>
    <dbReference type="NCBI Taxonomy" id="2559925"/>
    <lineage>
        <taxon>Bacteria</taxon>
        <taxon>Bacillati</taxon>
        <taxon>Bacillota</taxon>
        <taxon>Bacilli</taxon>
        <taxon>Lactobacillales</taxon>
        <taxon>Enterococcaceae</taxon>
        <taxon>Enterococcus</taxon>
    </lineage>
</organism>
<feature type="transmembrane region" description="Helical" evidence="1">
    <location>
        <begin position="12"/>
        <end position="45"/>
    </location>
</feature>
<proteinExistence type="predicted"/>
<evidence type="ECO:0000313" key="4">
    <source>
        <dbReference type="Proteomes" id="UP001245561"/>
    </source>
</evidence>
<accession>A0AAP5NKB4</accession>
<dbReference type="EMBL" id="JARPYR010000003">
    <property type="protein sequence ID" value="MDT2595855.1"/>
    <property type="molecule type" value="Genomic_DNA"/>
</dbReference>
<dbReference type="EMBL" id="JARPYT010000008">
    <property type="protein sequence ID" value="MDT2637316.1"/>
    <property type="molecule type" value="Genomic_DNA"/>
</dbReference>
<dbReference type="RefSeq" id="WP_137603385.1">
    <property type="nucleotide sequence ID" value="NZ_JARPYR010000003.1"/>
</dbReference>